<proteinExistence type="inferred from homology"/>
<keyword evidence="4 7" id="KW-1133">Transmembrane helix</keyword>
<evidence type="ECO:0000256" key="1">
    <source>
        <dbReference type="ARBA" id="ARBA00004141"/>
    </source>
</evidence>
<keyword evidence="3 7" id="KW-0812">Transmembrane</keyword>
<dbReference type="Proteomes" id="UP001597375">
    <property type="component" value="Unassembled WGS sequence"/>
</dbReference>
<dbReference type="PANTHER" id="PTHR21716:SF16">
    <property type="entry name" value="BLL1467 PROTEIN"/>
    <property type="match status" value="1"/>
</dbReference>
<comment type="subcellular location">
    <subcellularLocation>
        <location evidence="1">Membrane</location>
        <topology evidence="1">Multi-pass membrane protein</topology>
    </subcellularLocation>
</comment>
<name>A0ABW5D8Q7_9BACT</name>
<feature type="region of interest" description="Disordered" evidence="6">
    <location>
        <begin position="1"/>
        <end position="20"/>
    </location>
</feature>
<feature type="transmembrane region" description="Helical" evidence="7">
    <location>
        <begin position="88"/>
        <end position="106"/>
    </location>
</feature>
<keyword evidence="5 7" id="KW-0472">Membrane</keyword>
<evidence type="ECO:0000256" key="7">
    <source>
        <dbReference type="SAM" id="Phobius"/>
    </source>
</evidence>
<evidence type="ECO:0000256" key="2">
    <source>
        <dbReference type="ARBA" id="ARBA00009773"/>
    </source>
</evidence>
<feature type="transmembrane region" description="Helical" evidence="7">
    <location>
        <begin position="239"/>
        <end position="257"/>
    </location>
</feature>
<dbReference type="RefSeq" id="WP_386819671.1">
    <property type="nucleotide sequence ID" value="NZ_JBHUIT010000008.1"/>
</dbReference>
<feature type="transmembrane region" description="Helical" evidence="7">
    <location>
        <begin position="383"/>
        <end position="410"/>
    </location>
</feature>
<gene>
    <name evidence="8" type="ORF">ACFSSA_07130</name>
</gene>
<keyword evidence="9" id="KW-1185">Reference proteome</keyword>
<feature type="transmembrane region" description="Helical" evidence="7">
    <location>
        <begin position="347"/>
        <end position="363"/>
    </location>
</feature>
<evidence type="ECO:0000313" key="9">
    <source>
        <dbReference type="Proteomes" id="UP001597375"/>
    </source>
</evidence>
<feature type="transmembrane region" description="Helical" evidence="7">
    <location>
        <begin position="28"/>
        <end position="50"/>
    </location>
</feature>
<dbReference type="EMBL" id="JBHUIT010000008">
    <property type="protein sequence ID" value="MFD2256441.1"/>
    <property type="molecule type" value="Genomic_DNA"/>
</dbReference>
<accession>A0ABW5D8Q7</accession>
<feature type="transmembrane region" description="Helical" evidence="7">
    <location>
        <begin position="284"/>
        <end position="306"/>
    </location>
</feature>
<organism evidence="8 9">
    <name type="scientific">Luteolibacter algae</name>
    <dbReference type="NCBI Taxonomy" id="454151"/>
    <lineage>
        <taxon>Bacteria</taxon>
        <taxon>Pseudomonadati</taxon>
        <taxon>Verrucomicrobiota</taxon>
        <taxon>Verrucomicrobiia</taxon>
        <taxon>Verrucomicrobiales</taxon>
        <taxon>Verrucomicrobiaceae</taxon>
        <taxon>Luteolibacter</taxon>
    </lineage>
</organism>
<evidence type="ECO:0000256" key="5">
    <source>
        <dbReference type="ARBA" id="ARBA00023136"/>
    </source>
</evidence>
<feature type="transmembrane region" description="Helical" evidence="7">
    <location>
        <begin position="312"/>
        <end position="340"/>
    </location>
</feature>
<comment type="similarity">
    <text evidence="2">Belongs to the autoinducer-2 exporter (AI-2E) (TC 2.A.86) family.</text>
</comment>
<dbReference type="PANTHER" id="PTHR21716">
    <property type="entry name" value="TRANSMEMBRANE PROTEIN"/>
    <property type="match status" value="1"/>
</dbReference>
<reference evidence="9" key="1">
    <citation type="journal article" date="2019" name="Int. J. Syst. Evol. Microbiol.">
        <title>The Global Catalogue of Microorganisms (GCM) 10K type strain sequencing project: providing services to taxonomists for standard genome sequencing and annotation.</title>
        <authorList>
            <consortium name="The Broad Institute Genomics Platform"/>
            <consortium name="The Broad Institute Genome Sequencing Center for Infectious Disease"/>
            <person name="Wu L."/>
            <person name="Ma J."/>
        </authorList>
    </citation>
    <scope>NUCLEOTIDE SEQUENCE [LARGE SCALE GENOMIC DNA]</scope>
    <source>
        <strain evidence="9">CGMCC 4.7106</strain>
    </source>
</reference>
<dbReference type="InterPro" id="IPR002549">
    <property type="entry name" value="AI-2E-like"/>
</dbReference>
<evidence type="ECO:0000256" key="4">
    <source>
        <dbReference type="ARBA" id="ARBA00022989"/>
    </source>
</evidence>
<feature type="transmembrane region" description="Helical" evidence="7">
    <location>
        <begin position="56"/>
        <end position="76"/>
    </location>
</feature>
<evidence type="ECO:0000256" key="6">
    <source>
        <dbReference type="SAM" id="MobiDB-lite"/>
    </source>
</evidence>
<comment type="caution">
    <text evidence="8">The sequence shown here is derived from an EMBL/GenBank/DDBJ whole genome shotgun (WGS) entry which is preliminary data.</text>
</comment>
<dbReference type="Pfam" id="PF01594">
    <property type="entry name" value="AI-2E_transport"/>
    <property type="match status" value="1"/>
</dbReference>
<sequence>MNHEETGEPKPPREKAAQRRMRWPRTPAGMSMVGFSQVGLFLIVVCYVLHEMKAVLLPLVLAILISLVLQPVYLALRKIKLPRLMAAAMTMIGLMAALAFGAYQAVLPAADWMRNVDEEEVLERVQEVFRPMKVVQAELSQIATRVEKAATVEKVVKATPAEREQSAGEFLGNPDKKFPEGNGAEGKVVPEIKAVQGAPFIAKENGAASDDDNVATVDPVQVEIHEDPMAILLAEMRDFGLGTVSFLLLVLFILAYGRRITNQLNENELMATILGRMASDVSHYLFTITIINGGLGICIGLAMWGMGMPRPVLWGVMAMVLNFIPYLGAVLGTFVIFLAAAVNFEQAGMVLAVPLVYFGLTAIEGNLVTPTVLGGRFRINPLVVFVWIFAWAGFWGVAGMLIAMPALVIFKIVCENTRKLEKFQRVLSA</sequence>
<evidence type="ECO:0000313" key="8">
    <source>
        <dbReference type="EMBL" id="MFD2256441.1"/>
    </source>
</evidence>
<evidence type="ECO:0000256" key="3">
    <source>
        <dbReference type="ARBA" id="ARBA00022692"/>
    </source>
</evidence>
<feature type="compositionally biased region" description="Basic and acidic residues" evidence="6">
    <location>
        <begin position="1"/>
        <end position="17"/>
    </location>
</feature>
<protein>
    <submittedName>
        <fullName evidence="8">AI-2E family transporter</fullName>
    </submittedName>
</protein>